<gene>
    <name evidence="3" type="primary">mlaD</name>
    <name evidence="3" type="ORF">AAGW17_02660</name>
</gene>
<dbReference type="PANTHER" id="PTHR33371">
    <property type="entry name" value="INTERMEMBRANE PHOSPHOLIPID TRANSPORT SYSTEM BINDING PROTEIN MLAD-RELATED"/>
    <property type="match status" value="1"/>
</dbReference>
<organism evidence="3">
    <name type="scientific">Rickettsia oklahomensis</name>
    <dbReference type="NCBI Taxonomy" id="3141789"/>
    <lineage>
        <taxon>Bacteria</taxon>
        <taxon>Pseudomonadati</taxon>
        <taxon>Pseudomonadota</taxon>
        <taxon>Alphaproteobacteria</taxon>
        <taxon>Rickettsiales</taxon>
        <taxon>Rickettsiaceae</taxon>
        <taxon>Rickettsieae</taxon>
        <taxon>Rickettsia</taxon>
        <taxon>belli group</taxon>
    </lineage>
</organism>
<dbReference type="PANTHER" id="PTHR33371:SF4">
    <property type="entry name" value="INTERMEMBRANE PHOSPHOLIPID TRANSPORT SYSTEM BINDING PROTEIN MLAD"/>
    <property type="match status" value="1"/>
</dbReference>
<dbReference type="RefSeq" id="WP_347938528.1">
    <property type="nucleotide sequence ID" value="NZ_CP157197.1"/>
</dbReference>
<dbReference type="InterPro" id="IPR030970">
    <property type="entry name" value="ABC_MlaD"/>
</dbReference>
<dbReference type="InterPro" id="IPR052336">
    <property type="entry name" value="MlaD_Phospholipid_Transporter"/>
</dbReference>
<protein>
    <submittedName>
        <fullName evidence="3">Outer membrane lipid asymmetry maintenance protein MlaD</fullName>
    </submittedName>
</protein>
<evidence type="ECO:0000259" key="2">
    <source>
        <dbReference type="Pfam" id="PF02470"/>
    </source>
</evidence>
<dbReference type="NCBIfam" id="TIGR04430">
    <property type="entry name" value="OM_asym_MlaD"/>
    <property type="match status" value="1"/>
</dbReference>
<dbReference type="InterPro" id="IPR003399">
    <property type="entry name" value="Mce/MlaD"/>
</dbReference>
<dbReference type="KEGG" id="rof:AAGW17_02660"/>
<keyword evidence="1" id="KW-0472">Membrane</keyword>
<reference evidence="3" key="1">
    <citation type="submission" date="2024-05" db="EMBL/GenBank/DDBJ databases">
        <title>Characterization of a novel Rickettsia species. (Rickettsia oklahomia sp. nov.) from Amblyomma americanum ticks.</title>
        <authorList>
            <person name="Korla P.K."/>
            <person name="Karounos M."/>
            <person name="Wilson J.M."/>
            <person name="Little S.E."/>
            <person name="Qurollo B.A."/>
        </authorList>
    </citation>
    <scope>NUCLEOTIDE SEQUENCE</scope>
    <source>
        <strain evidence="3">Oklahoma-10</strain>
    </source>
</reference>
<keyword evidence="1" id="KW-0812">Transmembrane</keyword>
<dbReference type="AlphaFoldDB" id="A0AAU7BWW8"/>
<dbReference type="Pfam" id="PF02470">
    <property type="entry name" value="MlaD"/>
    <property type="match status" value="1"/>
</dbReference>
<sequence length="150" mass="16328">MKQNIIETIIGFVVLIIAVLFLIFAYKTGSSITHSKGYQVTANFQSAEGIAVGSDVMISGIKIGSVKKITLDPNSFYASIYLNINDDVKIPKDSKAQVVTSGLLGGKYILIVPGHDDENLADNEEIRYTQSAINIESLINKIVSSFGNKW</sequence>
<evidence type="ECO:0000256" key="1">
    <source>
        <dbReference type="SAM" id="Phobius"/>
    </source>
</evidence>
<feature type="transmembrane region" description="Helical" evidence="1">
    <location>
        <begin position="6"/>
        <end position="26"/>
    </location>
</feature>
<dbReference type="GO" id="GO:0015914">
    <property type="term" value="P:phospholipid transport"/>
    <property type="evidence" value="ECO:0007669"/>
    <property type="project" value="InterPro"/>
</dbReference>
<proteinExistence type="predicted"/>
<feature type="domain" description="Mce/MlaD" evidence="2">
    <location>
        <begin position="36"/>
        <end position="114"/>
    </location>
</feature>
<dbReference type="EMBL" id="CP157197">
    <property type="protein sequence ID" value="XBG65901.1"/>
    <property type="molecule type" value="Genomic_DNA"/>
</dbReference>
<name>A0AAU7BWW8_9RICK</name>
<keyword evidence="1" id="KW-1133">Transmembrane helix</keyword>
<accession>A0AAU7BWW8</accession>
<evidence type="ECO:0000313" key="3">
    <source>
        <dbReference type="EMBL" id="XBG65901.1"/>
    </source>
</evidence>